<gene>
    <name evidence="1" type="ORF">GP486_007920</name>
</gene>
<sequence length="81" mass="8424">IPPTPLPLRDRELLAIILGTPPGDGHEGRLVREGGADGADPVYALWQTILDCGLEVSFAVSGVVDALEEDEYLGIEAVAGG</sequence>
<name>A0A9P8IJ49_9PEZI</name>
<dbReference type="EMBL" id="JAGHQM010002561">
    <property type="protein sequence ID" value="KAH0548535.1"/>
    <property type="molecule type" value="Genomic_DNA"/>
</dbReference>
<dbReference type="Proteomes" id="UP000750711">
    <property type="component" value="Unassembled WGS sequence"/>
</dbReference>
<protein>
    <submittedName>
        <fullName evidence="1">Uncharacterized protein</fullName>
    </submittedName>
</protein>
<evidence type="ECO:0000313" key="2">
    <source>
        <dbReference type="Proteomes" id="UP000750711"/>
    </source>
</evidence>
<reference evidence="1" key="1">
    <citation type="submission" date="2021-03" db="EMBL/GenBank/DDBJ databases">
        <title>Comparative genomics and phylogenomic investigation of the class Geoglossomycetes provide insights into ecological specialization and systematics.</title>
        <authorList>
            <person name="Melie T."/>
            <person name="Pirro S."/>
            <person name="Miller A.N."/>
            <person name="Quandt A."/>
        </authorList>
    </citation>
    <scope>NUCLEOTIDE SEQUENCE</scope>
    <source>
        <strain evidence="1">CAQ_001_2017</strain>
    </source>
</reference>
<keyword evidence="2" id="KW-1185">Reference proteome</keyword>
<dbReference type="AlphaFoldDB" id="A0A9P8IJ49"/>
<feature type="non-terminal residue" evidence="1">
    <location>
        <position position="1"/>
    </location>
</feature>
<comment type="caution">
    <text evidence="1">The sequence shown here is derived from an EMBL/GenBank/DDBJ whole genome shotgun (WGS) entry which is preliminary data.</text>
</comment>
<evidence type="ECO:0000313" key="1">
    <source>
        <dbReference type="EMBL" id="KAH0548535.1"/>
    </source>
</evidence>
<accession>A0A9P8IJ49</accession>
<proteinExistence type="predicted"/>
<organism evidence="1 2">
    <name type="scientific">Trichoglossum hirsutum</name>
    <dbReference type="NCBI Taxonomy" id="265104"/>
    <lineage>
        <taxon>Eukaryota</taxon>
        <taxon>Fungi</taxon>
        <taxon>Dikarya</taxon>
        <taxon>Ascomycota</taxon>
        <taxon>Pezizomycotina</taxon>
        <taxon>Geoglossomycetes</taxon>
        <taxon>Geoglossales</taxon>
        <taxon>Geoglossaceae</taxon>
        <taxon>Trichoglossum</taxon>
    </lineage>
</organism>